<dbReference type="OrthoDB" id="2020502at2759"/>
<feature type="compositionally biased region" description="Polar residues" evidence="1">
    <location>
        <begin position="54"/>
        <end position="69"/>
    </location>
</feature>
<dbReference type="Proteomes" id="UP000325081">
    <property type="component" value="Unassembled WGS sequence"/>
</dbReference>
<feature type="region of interest" description="Disordered" evidence="1">
    <location>
        <begin position="1"/>
        <end position="33"/>
    </location>
</feature>
<accession>A0A5A7PHH8</accession>
<dbReference type="GO" id="GO:0005739">
    <property type="term" value="C:mitochondrion"/>
    <property type="evidence" value="ECO:0007669"/>
    <property type="project" value="TreeGrafter"/>
</dbReference>
<dbReference type="SUPFAM" id="SSF141000">
    <property type="entry name" value="Glu-tRNAGln amidotransferase C subunit"/>
    <property type="match status" value="2"/>
</dbReference>
<dbReference type="GO" id="GO:0030956">
    <property type="term" value="C:glutamyl-tRNA(Gln) amidotransferase complex"/>
    <property type="evidence" value="ECO:0007669"/>
    <property type="project" value="TreeGrafter"/>
</dbReference>
<dbReference type="InterPro" id="IPR036113">
    <property type="entry name" value="Asp/Glu-ADT_sf_sub_c"/>
</dbReference>
<name>A0A5A7PHH8_STRAF</name>
<evidence type="ECO:0000313" key="3">
    <source>
        <dbReference type="Proteomes" id="UP000325081"/>
    </source>
</evidence>
<dbReference type="GO" id="GO:0032543">
    <property type="term" value="P:mitochondrial translation"/>
    <property type="evidence" value="ECO:0007669"/>
    <property type="project" value="TreeGrafter"/>
</dbReference>
<organism evidence="2 3">
    <name type="scientific">Striga asiatica</name>
    <name type="common">Asiatic witchweed</name>
    <name type="synonym">Buchnera asiatica</name>
    <dbReference type="NCBI Taxonomy" id="4170"/>
    <lineage>
        <taxon>Eukaryota</taxon>
        <taxon>Viridiplantae</taxon>
        <taxon>Streptophyta</taxon>
        <taxon>Embryophyta</taxon>
        <taxon>Tracheophyta</taxon>
        <taxon>Spermatophyta</taxon>
        <taxon>Magnoliopsida</taxon>
        <taxon>eudicotyledons</taxon>
        <taxon>Gunneridae</taxon>
        <taxon>Pentapetalae</taxon>
        <taxon>asterids</taxon>
        <taxon>lamiids</taxon>
        <taxon>Lamiales</taxon>
        <taxon>Orobanchaceae</taxon>
        <taxon>Buchnereae</taxon>
        <taxon>Striga</taxon>
    </lineage>
</organism>
<comment type="caution">
    <text evidence="2">The sequence shown here is derived from an EMBL/GenBank/DDBJ whole genome shotgun (WGS) entry which is preliminary data.</text>
</comment>
<gene>
    <name evidence="2" type="ORF">STAS_08174</name>
</gene>
<keyword evidence="3" id="KW-1185">Reference proteome</keyword>
<dbReference type="GO" id="GO:0006450">
    <property type="term" value="P:regulation of translational fidelity"/>
    <property type="evidence" value="ECO:0007669"/>
    <property type="project" value="InterPro"/>
</dbReference>
<dbReference type="InterPro" id="IPR003837">
    <property type="entry name" value="GatC"/>
</dbReference>
<dbReference type="PANTHER" id="PTHR15004">
    <property type="entry name" value="GLUTAMYL-TRNA(GLN) AMIDOTRANSFERASE SUBUNIT C, MITOCHONDRIAL"/>
    <property type="match status" value="1"/>
</dbReference>
<protein>
    <submittedName>
        <fullName evidence="2">Aspartyl/glutamyl-tRNA(Asn/Gln) amidotransferasesubunit C</fullName>
    </submittedName>
</protein>
<reference evidence="3" key="1">
    <citation type="journal article" date="2019" name="Curr. Biol.">
        <title>Genome Sequence of Striga asiatica Provides Insight into the Evolution of Plant Parasitism.</title>
        <authorList>
            <person name="Yoshida S."/>
            <person name="Kim S."/>
            <person name="Wafula E.K."/>
            <person name="Tanskanen J."/>
            <person name="Kim Y.M."/>
            <person name="Honaas L."/>
            <person name="Yang Z."/>
            <person name="Spallek T."/>
            <person name="Conn C.E."/>
            <person name="Ichihashi Y."/>
            <person name="Cheong K."/>
            <person name="Cui S."/>
            <person name="Der J.P."/>
            <person name="Gundlach H."/>
            <person name="Jiao Y."/>
            <person name="Hori C."/>
            <person name="Ishida J.K."/>
            <person name="Kasahara H."/>
            <person name="Kiba T."/>
            <person name="Kim M.S."/>
            <person name="Koo N."/>
            <person name="Laohavisit A."/>
            <person name="Lee Y.H."/>
            <person name="Lumba S."/>
            <person name="McCourt P."/>
            <person name="Mortimer J.C."/>
            <person name="Mutuku J.M."/>
            <person name="Nomura T."/>
            <person name="Sasaki-Sekimoto Y."/>
            <person name="Seto Y."/>
            <person name="Wang Y."/>
            <person name="Wakatake T."/>
            <person name="Sakakibara H."/>
            <person name="Demura T."/>
            <person name="Yamaguchi S."/>
            <person name="Yoneyama K."/>
            <person name="Manabe R.I."/>
            <person name="Nelson D.C."/>
            <person name="Schulman A.H."/>
            <person name="Timko M.P."/>
            <person name="dePamphilis C.W."/>
            <person name="Choi D."/>
            <person name="Shirasu K."/>
        </authorList>
    </citation>
    <scope>NUCLEOTIDE SEQUENCE [LARGE SCALE GENOMIC DNA]</scope>
    <source>
        <strain evidence="3">cv. UVA1</strain>
    </source>
</reference>
<sequence length="303" mass="33967">MNGAKQKQSEKRPRPNQTEQNRTDIRNESGDWTEGRGFGISEFVHYAFSFNGKSLGSRPSASRPPQSISGRIRRRGQHGQLAVTGGAPIVQTLHILLSLSQIMSRIISRTAGLPVFSLGRSAYPKAFIQKKRFCTARSSLEPPDVARLAETARISLTPQQVEEFGPKIRQVVDWFGQLQTVDLESIEPALRAGAPISYFLSSGHMSYDVRTNINSSNSEIPFYMLHFFQSKGREGILVYNGKYCFGFKINATNEVVSLKENTETDNFREDEPETFENRDAVIAAVPTYDDPYIKVPKVLNKES</sequence>
<dbReference type="GO" id="GO:0016740">
    <property type="term" value="F:transferase activity"/>
    <property type="evidence" value="ECO:0007669"/>
    <property type="project" value="UniProtKB-KW"/>
</dbReference>
<dbReference type="AlphaFoldDB" id="A0A5A7PHH8"/>
<dbReference type="Gene3D" id="1.10.20.60">
    <property type="entry name" value="Glu-tRNAGln amidotransferase C subunit, N-terminal domain"/>
    <property type="match status" value="1"/>
</dbReference>
<dbReference type="GO" id="GO:0009507">
    <property type="term" value="C:chloroplast"/>
    <property type="evidence" value="ECO:0007669"/>
    <property type="project" value="TreeGrafter"/>
</dbReference>
<dbReference type="EMBL" id="BKCP01004550">
    <property type="protein sequence ID" value="GER32122.1"/>
    <property type="molecule type" value="Genomic_DNA"/>
</dbReference>
<evidence type="ECO:0000256" key="1">
    <source>
        <dbReference type="SAM" id="MobiDB-lite"/>
    </source>
</evidence>
<feature type="region of interest" description="Disordered" evidence="1">
    <location>
        <begin position="54"/>
        <end position="80"/>
    </location>
</feature>
<dbReference type="PANTHER" id="PTHR15004:SF0">
    <property type="entry name" value="GLUTAMYL-TRNA(GLN) AMIDOTRANSFERASE SUBUNIT C, MITOCHONDRIAL"/>
    <property type="match status" value="1"/>
</dbReference>
<keyword evidence="2" id="KW-0808">Transferase</keyword>
<evidence type="ECO:0000313" key="2">
    <source>
        <dbReference type="EMBL" id="GER32122.1"/>
    </source>
</evidence>
<proteinExistence type="predicted"/>
<dbReference type="GO" id="GO:0070681">
    <property type="term" value="P:glutaminyl-tRNAGln biosynthesis via transamidation"/>
    <property type="evidence" value="ECO:0007669"/>
    <property type="project" value="TreeGrafter"/>
</dbReference>